<evidence type="ECO:0000313" key="4">
    <source>
        <dbReference type="Proteomes" id="UP000800041"/>
    </source>
</evidence>
<feature type="compositionally biased region" description="Polar residues" evidence="1">
    <location>
        <begin position="323"/>
        <end position="333"/>
    </location>
</feature>
<feature type="region of interest" description="Disordered" evidence="1">
    <location>
        <begin position="320"/>
        <end position="355"/>
    </location>
</feature>
<dbReference type="InterPro" id="IPR002913">
    <property type="entry name" value="START_lipid-bd_dom"/>
</dbReference>
<dbReference type="CDD" id="cd08864">
    <property type="entry name" value="SRPBCC_DUF3074"/>
    <property type="match status" value="1"/>
</dbReference>
<dbReference type="PANTHER" id="PTHR40370">
    <property type="entry name" value="EXPRESSED PROTEIN"/>
    <property type="match status" value="1"/>
</dbReference>
<dbReference type="PROSITE" id="PS50848">
    <property type="entry name" value="START"/>
    <property type="match status" value="1"/>
</dbReference>
<sequence length="685" mass="75611">MSRLRDALQALRPKDYAEVPLDKLDSFLRDTFSQAEVVANSVPNAPGGDSFLTSSLKRNDGPNSATDASSMVVSSARLPPPDTSLAELHEQWGKPLKINARDNPLGITVWKMAGHDRHGAWFARRSVHEGLGFTKWKKAMQREFPVSLRVQAGPGEGSVRGIGGDTRLERKVVEGLGKMEVVYQLSARFPSPVSPREFITLLLTTDSGLSDLSTIQGEDIPRSSQIIPRHYMVVSVPVTHPDAPPRDGLVRGQYESVEMIREIPLPSTKDPEENPVEWIMITRSDPGGGIPRFMVDRNTPSSIVADTSKFLNWACAMEDLPSDDSSGVEGNTPSDDDFDTDIESPEAKNRGGSFSAAQANGHLAGVESSKEAQKSSEGGLLNSLTTMVGSGVANYTPSLNPDDFAPTLRPKSKNAIPGDFDSDESTETSSLNSFASAEQFNTAPEREYSSDEEEDTDTSPAQLNNKATTDIKESDSASTISLPSRHDKELAKLDAKKKQLDEKLAKTREREEQRISQASEKSEKDAVKSKERLERDYKKQEERHSRELRKLEERKEKEAKKMEERKRKAAEKDVLTKTQRERDEYRQRVDVLSKENGLLKEQMEALKSQVGELQRENTLIVNKVGRMGEGQQVLRKVREQVKAEDGGLGVRRRRSSLAGSEKSGRSEKSAASGGGNGKDEVGHKE</sequence>
<protein>
    <recommendedName>
        <fullName evidence="2">START domain-containing protein</fullName>
    </recommendedName>
</protein>
<feature type="region of interest" description="Disordered" evidence="1">
    <location>
        <begin position="48"/>
        <end position="77"/>
    </location>
</feature>
<dbReference type="AlphaFoldDB" id="A0A6G1H0W6"/>
<gene>
    <name evidence="3" type="ORF">K402DRAFT_332028</name>
</gene>
<evidence type="ECO:0000313" key="3">
    <source>
        <dbReference type="EMBL" id="KAF1986704.1"/>
    </source>
</evidence>
<feature type="compositionally biased region" description="Polar residues" evidence="1">
    <location>
        <begin position="431"/>
        <end position="442"/>
    </location>
</feature>
<dbReference type="SUPFAM" id="SSF55961">
    <property type="entry name" value="Bet v1-like"/>
    <property type="match status" value="1"/>
</dbReference>
<dbReference type="PANTHER" id="PTHR40370:SF1">
    <property type="entry name" value="DUF3074 DOMAIN-CONTAINING PROTEIN"/>
    <property type="match status" value="1"/>
</dbReference>
<name>A0A6G1H0W6_9PEZI</name>
<dbReference type="OrthoDB" id="5403181at2759"/>
<dbReference type="GO" id="GO:0008289">
    <property type="term" value="F:lipid binding"/>
    <property type="evidence" value="ECO:0007669"/>
    <property type="project" value="InterPro"/>
</dbReference>
<feature type="compositionally biased region" description="Basic and acidic residues" evidence="1">
    <location>
        <begin position="484"/>
        <end position="584"/>
    </location>
</feature>
<dbReference type="Proteomes" id="UP000800041">
    <property type="component" value="Unassembled WGS sequence"/>
</dbReference>
<feature type="compositionally biased region" description="Polar residues" evidence="1">
    <location>
        <begin position="51"/>
        <end position="73"/>
    </location>
</feature>
<evidence type="ECO:0000259" key="2">
    <source>
        <dbReference type="PROSITE" id="PS50848"/>
    </source>
</evidence>
<dbReference type="Pfam" id="PF11274">
    <property type="entry name" value="DUF3074"/>
    <property type="match status" value="1"/>
</dbReference>
<feature type="region of interest" description="Disordered" evidence="1">
    <location>
        <begin position="639"/>
        <end position="685"/>
    </location>
</feature>
<feature type="compositionally biased region" description="Acidic residues" evidence="1">
    <location>
        <begin position="334"/>
        <end position="344"/>
    </location>
</feature>
<dbReference type="InterPro" id="IPR023393">
    <property type="entry name" value="START-like_dom_sf"/>
</dbReference>
<organism evidence="3 4">
    <name type="scientific">Aulographum hederae CBS 113979</name>
    <dbReference type="NCBI Taxonomy" id="1176131"/>
    <lineage>
        <taxon>Eukaryota</taxon>
        <taxon>Fungi</taxon>
        <taxon>Dikarya</taxon>
        <taxon>Ascomycota</taxon>
        <taxon>Pezizomycotina</taxon>
        <taxon>Dothideomycetes</taxon>
        <taxon>Pleosporomycetidae</taxon>
        <taxon>Aulographales</taxon>
        <taxon>Aulographaceae</taxon>
    </lineage>
</organism>
<proteinExistence type="predicted"/>
<evidence type="ECO:0000256" key="1">
    <source>
        <dbReference type="SAM" id="MobiDB-lite"/>
    </source>
</evidence>
<keyword evidence="4" id="KW-1185">Reference proteome</keyword>
<feature type="domain" description="START" evidence="2">
    <location>
        <begin position="135"/>
        <end position="296"/>
    </location>
</feature>
<dbReference type="EMBL" id="ML977155">
    <property type="protein sequence ID" value="KAF1986704.1"/>
    <property type="molecule type" value="Genomic_DNA"/>
</dbReference>
<feature type="region of interest" description="Disordered" evidence="1">
    <location>
        <begin position="401"/>
        <end position="584"/>
    </location>
</feature>
<dbReference type="InterPro" id="IPR024500">
    <property type="entry name" value="DUF3074"/>
</dbReference>
<dbReference type="Gene3D" id="3.30.530.20">
    <property type="match status" value="1"/>
</dbReference>
<reference evidence="3" key="1">
    <citation type="journal article" date="2020" name="Stud. Mycol.">
        <title>101 Dothideomycetes genomes: a test case for predicting lifestyles and emergence of pathogens.</title>
        <authorList>
            <person name="Haridas S."/>
            <person name="Albert R."/>
            <person name="Binder M."/>
            <person name="Bloem J."/>
            <person name="Labutti K."/>
            <person name="Salamov A."/>
            <person name="Andreopoulos B."/>
            <person name="Baker S."/>
            <person name="Barry K."/>
            <person name="Bills G."/>
            <person name="Bluhm B."/>
            <person name="Cannon C."/>
            <person name="Castanera R."/>
            <person name="Culley D."/>
            <person name="Daum C."/>
            <person name="Ezra D."/>
            <person name="Gonzalez J."/>
            <person name="Henrissat B."/>
            <person name="Kuo A."/>
            <person name="Liang C."/>
            <person name="Lipzen A."/>
            <person name="Lutzoni F."/>
            <person name="Magnuson J."/>
            <person name="Mondo S."/>
            <person name="Nolan M."/>
            <person name="Ohm R."/>
            <person name="Pangilinan J."/>
            <person name="Park H.-J."/>
            <person name="Ramirez L."/>
            <person name="Alfaro M."/>
            <person name="Sun H."/>
            <person name="Tritt A."/>
            <person name="Yoshinaga Y."/>
            <person name="Zwiers L.-H."/>
            <person name="Turgeon B."/>
            <person name="Goodwin S."/>
            <person name="Spatafora J."/>
            <person name="Crous P."/>
            <person name="Grigoriev I."/>
        </authorList>
    </citation>
    <scope>NUCLEOTIDE SEQUENCE</scope>
    <source>
        <strain evidence="3">CBS 113979</strain>
    </source>
</reference>
<accession>A0A6G1H0W6</accession>